<dbReference type="Proteomes" id="UP000636793">
    <property type="component" value="Unassembled WGS sequence"/>
</dbReference>
<keyword evidence="3" id="KW-1185">Reference proteome</keyword>
<evidence type="ECO:0000313" key="2">
    <source>
        <dbReference type="EMBL" id="GGB46604.1"/>
    </source>
</evidence>
<feature type="transmembrane region" description="Helical" evidence="1">
    <location>
        <begin position="94"/>
        <end position="115"/>
    </location>
</feature>
<accession>A0A916X1C5</accession>
<reference evidence="2" key="1">
    <citation type="journal article" date="2014" name="Int. J. Syst. Evol. Microbiol.">
        <title>Complete genome sequence of Corynebacterium casei LMG S-19264T (=DSM 44701T), isolated from a smear-ripened cheese.</title>
        <authorList>
            <consortium name="US DOE Joint Genome Institute (JGI-PGF)"/>
            <person name="Walter F."/>
            <person name="Albersmeier A."/>
            <person name="Kalinowski J."/>
            <person name="Ruckert C."/>
        </authorList>
    </citation>
    <scope>NUCLEOTIDE SEQUENCE</scope>
    <source>
        <strain evidence="2">CGMCC 1.15085</strain>
    </source>
</reference>
<feature type="transmembrane region" description="Helical" evidence="1">
    <location>
        <begin position="12"/>
        <end position="40"/>
    </location>
</feature>
<keyword evidence="1" id="KW-0472">Membrane</keyword>
<dbReference type="RefSeq" id="WP_188839028.1">
    <property type="nucleotide sequence ID" value="NZ_BMHI01000007.1"/>
</dbReference>
<reference evidence="2" key="2">
    <citation type="submission" date="2020-09" db="EMBL/GenBank/DDBJ databases">
        <authorList>
            <person name="Sun Q."/>
            <person name="Zhou Y."/>
        </authorList>
    </citation>
    <scope>NUCLEOTIDE SEQUENCE</scope>
    <source>
        <strain evidence="2">CGMCC 1.15085</strain>
    </source>
</reference>
<protein>
    <submittedName>
        <fullName evidence="2">Uncharacterized protein</fullName>
    </submittedName>
</protein>
<sequence length="120" mass="12150">MQTVNDLRRPPAVTGTPLGAGAIAAAASVPALIAVLPLTLGSTWYVAADENREFLTTGRAIWGFVLFSAGVLPFVAFVIALITARASGSRWPAALKLAAIWIAALGLIACGAAMLGGGGF</sequence>
<keyword evidence="1" id="KW-0812">Transmembrane</keyword>
<comment type="caution">
    <text evidence="2">The sequence shown here is derived from an EMBL/GenBank/DDBJ whole genome shotgun (WGS) entry which is preliminary data.</text>
</comment>
<name>A0A916X1C5_9MICO</name>
<organism evidence="2 3">
    <name type="scientific">Flexivirga endophytica</name>
    <dbReference type="NCBI Taxonomy" id="1849103"/>
    <lineage>
        <taxon>Bacteria</taxon>
        <taxon>Bacillati</taxon>
        <taxon>Actinomycetota</taxon>
        <taxon>Actinomycetes</taxon>
        <taxon>Micrococcales</taxon>
        <taxon>Dermacoccaceae</taxon>
        <taxon>Flexivirga</taxon>
    </lineage>
</organism>
<dbReference type="EMBL" id="BMHI01000007">
    <property type="protein sequence ID" value="GGB46604.1"/>
    <property type="molecule type" value="Genomic_DNA"/>
</dbReference>
<evidence type="ECO:0000313" key="3">
    <source>
        <dbReference type="Proteomes" id="UP000636793"/>
    </source>
</evidence>
<gene>
    <name evidence="2" type="ORF">GCM10011492_42160</name>
</gene>
<dbReference type="AlphaFoldDB" id="A0A916X1C5"/>
<keyword evidence="1" id="KW-1133">Transmembrane helix</keyword>
<evidence type="ECO:0000256" key="1">
    <source>
        <dbReference type="SAM" id="Phobius"/>
    </source>
</evidence>
<proteinExistence type="predicted"/>
<feature type="transmembrane region" description="Helical" evidence="1">
    <location>
        <begin position="60"/>
        <end position="82"/>
    </location>
</feature>